<feature type="compositionally biased region" description="Basic and acidic residues" evidence="1">
    <location>
        <begin position="230"/>
        <end position="243"/>
    </location>
</feature>
<accession>A0A6A6PS78</accession>
<gene>
    <name evidence="2" type="ORF">BDY17DRAFT_324622</name>
</gene>
<evidence type="ECO:0000256" key="1">
    <source>
        <dbReference type="SAM" id="MobiDB-lite"/>
    </source>
</evidence>
<feature type="region of interest" description="Disordered" evidence="1">
    <location>
        <begin position="215"/>
        <end position="250"/>
    </location>
</feature>
<protein>
    <submittedName>
        <fullName evidence="2">Uncharacterized protein</fullName>
    </submittedName>
</protein>
<organism evidence="2 3">
    <name type="scientific">Neohortaea acidophila</name>
    <dbReference type="NCBI Taxonomy" id="245834"/>
    <lineage>
        <taxon>Eukaryota</taxon>
        <taxon>Fungi</taxon>
        <taxon>Dikarya</taxon>
        <taxon>Ascomycota</taxon>
        <taxon>Pezizomycotina</taxon>
        <taxon>Dothideomycetes</taxon>
        <taxon>Dothideomycetidae</taxon>
        <taxon>Mycosphaerellales</taxon>
        <taxon>Teratosphaeriaceae</taxon>
        <taxon>Neohortaea</taxon>
    </lineage>
</organism>
<dbReference type="Proteomes" id="UP000799767">
    <property type="component" value="Unassembled WGS sequence"/>
</dbReference>
<evidence type="ECO:0000313" key="3">
    <source>
        <dbReference type="Proteomes" id="UP000799767"/>
    </source>
</evidence>
<dbReference type="EMBL" id="MU001636">
    <property type="protein sequence ID" value="KAF2482333.1"/>
    <property type="molecule type" value="Genomic_DNA"/>
</dbReference>
<sequence length="273" mass="30686">MSAVPRIDDRLLWLGFGIFLFSAAKGIQYAIHDIVELTELTPLPDAFENPKGDLPEDKMSLENLKILADSPDYHISTAAAEIVVERIVRQPEAIRSIVNDATQSEDKQLQAHARQALSFLRPFRNARRYAEVRRNWEPYPEFGEHSGNSTPSVHPVPEHVRAAFASLQDLRAERAAFSSLQDLQAAGDRAAFESLQELRAERDARMQGSLDEPLLVPSEENPVAGWTNVPRERSGTRGEDEAGRRRRRREAMVLREGDGGAVEDDIIRFHEDG</sequence>
<proteinExistence type="predicted"/>
<dbReference type="RefSeq" id="XP_033588903.1">
    <property type="nucleotide sequence ID" value="XM_033737227.1"/>
</dbReference>
<keyword evidence="3" id="KW-1185">Reference proteome</keyword>
<evidence type="ECO:0000313" key="2">
    <source>
        <dbReference type="EMBL" id="KAF2482333.1"/>
    </source>
</evidence>
<reference evidence="2" key="1">
    <citation type="journal article" date="2020" name="Stud. Mycol.">
        <title>101 Dothideomycetes genomes: a test case for predicting lifestyles and emergence of pathogens.</title>
        <authorList>
            <person name="Haridas S."/>
            <person name="Albert R."/>
            <person name="Binder M."/>
            <person name="Bloem J."/>
            <person name="Labutti K."/>
            <person name="Salamov A."/>
            <person name="Andreopoulos B."/>
            <person name="Baker S."/>
            <person name="Barry K."/>
            <person name="Bills G."/>
            <person name="Bluhm B."/>
            <person name="Cannon C."/>
            <person name="Castanera R."/>
            <person name="Culley D."/>
            <person name="Daum C."/>
            <person name="Ezra D."/>
            <person name="Gonzalez J."/>
            <person name="Henrissat B."/>
            <person name="Kuo A."/>
            <person name="Liang C."/>
            <person name="Lipzen A."/>
            <person name="Lutzoni F."/>
            <person name="Magnuson J."/>
            <person name="Mondo S."/>
            <person name="Nolan M."/>
            <person name="Ohm R."/>
            <person name="Pangilinan J."/>
            <person name="Park H.-J."/>
            <person name="Ramirez L."/>
            <person name="Alfaro M."/>
            <person name="Sun H."/>
            <person name="Tritt A."/>
            <person name="Yoshinaga Y."/>
            <person name="Zwiers L.-H."/>
            <person name="Turgeon B."/>
            <person name="Goodwin S."/>
            <person name="Spatafora J."/>
            <person name="Crous P."/>
            <person name="Grigoriev I."/>
        </authorList>
    </citation>
    <scope>NUCLEOTIDE SEQUENCE</scope>
    <source>
        <strain evidence="2">CBS 113389</strain>
    </source>
</reference>
<dbReference type="GeneID" id="54478229"/>
<name>A0A6A6PS78_9PEZI</name>
<dbReference type="OrthoDB" id="5385189at2759"/>
<dbReference type="AlphaFoldDB" id="A0A6A6PS78"/>